<evidence type="ECO:0000313" key="2">
    <source>
        <dbReference type="Proteomes" id="UP000298327"/>
    </source>
</evidence>
<keyword evidence="2" id="KW-1185">Reference proteome</keyword>
<dbReference type="AlphaFoldDB" id="A0A4Y9ZCT1"/>
<organism evidence="1 2">
    <name type="scientific">Dentipellis fragilis</name>
    <dbReference type="NCBI Taxonomy" id="205917"/>
    <lineage>
        <taxon>Eukaryota</taxon>
        <taxon>Fungi</taxon>
        <taxon>Dikarya</taxon>
        <taxon>Basidiomycota</taxon>
        <taxon>Agaricomycotina</taxon>
        <taxon>Agaricomycetes</taxon>
        <taxon>Russulales</taxon>
        <taxon>Hericiaceae</taxon>
        <taxon>Dentipellis</taxon>
    </lineage>
</organism>
<dbReference type="EMBL" id="SEOQ01000009">
    <property type="protein sequence ID" value="TFY72646.1"/>
    <property type="molecule type" value="Genomic_DNA"/>
</dbReference>
<evidence type="ECO:0000313" key="1">
    <source>
        <dbReference type="EMBL" id="TFY72646.1"/>
    </source>
</evidence>
<dbReference type="Proteomes" id="UP000298327">
    <property type="component" value="Unassembled WGS sequence"/>
</dbReference>
<gene>
    <name evidence="1" type="ORF">EVG20_g357</name>
</gene>
<sequence length="215" mass="23212">NNISRPMPDSMAVLVPHGNRRRVRWSVRGGRLTSTSAQHASFLLPSFLPPSCLSSLSLLSTSSPQRSLCLICACVPCLSHIARLRPRTLSHAHPPTLVPMCPRHARSAMSRPLGHVTPARPHHARSATSRPLSRVVRRLLASCAALLPRVLPSCTCTVPFPSHAPAIFVLPLTACARFRLCVHAPVLPAVLLCAFSPFPFGSSLANVQSYTCLCV</sequence>
<accession>A0A4Y9ZCT1</accession>
<reference evidence="1 2" key="1">
    <citation type="submission" date="2019-02" db="EMBL/GenBank/DDBJ databases">
        <title>Genome sequencing of the rare red list fungi Dentipellis fragilis.</title>
        <authorList>
            <person name="Buettner E."/>
            <person name="Kellner H."/>
        </authorList>
    </citation>
    <scope>NUCLEOTIDE SEQUENCE [LARGE SCALE GENOMIC DNA]</scope>
    <source>
        <strain evidence="1 2">DSM 105465</strain>
    </source>
</reference>
<protein>
    <submittedName>
        <fullName evidence="1">Uncharacterized protein</fullName>
    </submittedName>
</protein>
<comment type="caution">
    <text evidence="1">The sequence shown here is derived from an EMBL/GenBank/DDBJ whole genome shotgun (WGS) entry which is preliminary data.</text>
</comment>
<name>A0A4Y9ZCT1_9AGAM</name>
<proteinExistence type="predicted"/>
<feature type="non-terminal residue" evidence="1">
    <location>
        <position position="1"/>
    </location>
</feature>